<evidence type="ECO:0000256" key="1">
    <source>
        <dbReference type="SAM" id="Phobius"/>
    </source>
</evidence>
<comment type="caution">
    <text evidence="2">The sequence shown here is derived from an EMBL/GenBank/DDBJ whole genome shotgun (WGS) entry which is preliminary data.</text>
</comment>
<dbReference type="AlphaFoldDB" id="A0AAD6WY65"/>
<keyword evidence="1" id="KW-0812">Transmembrane</keyword>
<proteinExistence type="predicted"/>
<gene>
    <name evidence="2" type="ORF">C8F04DRAFT_1117693</name>
    <name evidence="3" type="ORF">C8F04DRAFT_705117</name>
</gene>
<organism evidence="2 4">
    <name type="scientific">Mycena alexandri</name>
    <dbReference type="NCBI Taxonomy" id="1745969"/>
    <lineage>
        <taxon>Eukaryota</taxon>
        <taxon>Fungi</taxon>
        <taxon>Dikarya</taxon>
        <taxon>Basidiomycota</taxon>
        <taxon>Agaricomycotina</taxon>
        <taxon>Agaricomycetes</taxon>
        <taxon>Agaricomycetidae</taxon>
        <taxon>Agaricales</taxon>
        <taxon>Marasmiineae</taxon>
        <taxon>Mycenaceae</taxon>
        <taxon>Mycena</taxon>
    </lineage>
</organism>
<feature type="transmembrane region" description="Helical" evidence="1">
    <location>
        <begin position="90"/>
        <end position="113"/>
    </location>
</feature>
<protein>
    <submittedName>
        <fullName evidence="2">Uncharacterized protein</fullName>
    </submittedName>
</protein>
<reference evidence="2" key="1">
    <citation type="submission" date="2023-03" db="EMBL/GenBank/DDBJ databases">
        <title>Massive genome expansion in bonnet fungi (Mycena s.s.) driven by repeated elements and novel gene families across ecological guilds.</title>
        <authorList>
            <consortium name="Lawrence Berkeley National Laboratory"/>
            <person name="Harder C.B."/>
            <person name="Miyauchi S."/>
            <person name="Viragh M."/>
            <person name="Kuo A."/>
            <person name="Thoen E."/>
            <person name="Andreopoulos B."/>
            <person name="Lu D."/>
            <person name="Skrede I."/>
            <person name="Drula E."/>
            <person name="Henrissat B."/>
            <person name="Morin E."/>
            <person name="Kohler A."/>
            <person name="Barry K."/>
            <person name="LaButti K."/>
            <person name="Morin E."/>
            <person name="Salamov A."/>
            <person name="Lipzen A."/>
            <person name="Mereny Z."/>
            <person name="Hegedus B."/>
            <person name="Baldrian P."/>
            <person name="Stursova M."/>
            <person name="Weitz H."/>
            <person name="Taylor A."/>
            <person name="Grigoriev I.V."/>
            <person name="Nagy L.G."/>
            <person name="Martin F."/>
            <person name="Kauserud H."/>
        </authorList>
    </citation>
    <scope>NUCLEOTIDE SEQUENCE</scope>
    <source>
        <strain evidence="2">CBHHK200</strain>
    </source>
</reference>
<feature type="transmembrane region" description="Helical" evidence="1">
    <location>
        <begin position="48"/>
        <end position="69"/>
    </location>
</feature>
<feature type="transmembrane region" description="Helical" evidence="1">
    <location>
        <begin position="141"/>
        <end position="165"/>
    </location>
</feature>
<name>A0AAD6WY65_9AGAR</name>
<evidence type="ECO:0000313" key="4">
    <source>
        <dbReference type="Proteomes" id="UP001218188"/>
    </source>
</evidence>
<dbReference type="EMBL" id="JARJCM010000083">
    <property type="protein sequence ID" value="KAJ7031203.1"/>
    <property type="molecule type" value="Genomic_DNA"/>
</dbReference>
<accession>A0AAD6WY65</accession>
<keyword evidence="4" id="KW-1185">Reference proteome</keyword>
<dbReference type="EMBL" id="JARJCM010000106">
    <property type="protein sequence ID" value="KAJ7029015.1"/>
    <property type="molecule type" value="Genomic_DNA"/>
</dbReference>
<sequence length="216" mass="24408">MASTCCSLWGRGARNSAPNERMDTVRRRHGVSAVRARPPGVSVFCVSFYFSALSPIFRGYATCYILLFCRSAARAPTPFPRDMALTRTGIVYACISASFLAVRHTYVACSPGWHWALRTRSYLPRFVDVLRTHSSRRRPRVALFCQFSFSASFLIPHSFFLLLLLSWCRALARRNPFVRSRGNDALHPRALTCIFYSARGYAGLSCVCAQELWDVC</sequence>
<keyword evidence="1" id="KW-1133">Transmembrane helix</keyword>
<evidence type="ECO:0000313" key="2">
    <source>
        <dbReference type="EMBL" id="KAJ7029015.1"/>
    </source>
</evidence>
<dbReference type="Proteomes" id="UP001218188">
    <property type="component" value="Unassembled WGS sequence"/>
</dbReference>
<evidence type="ECO:0000313" key="3">
    <source>
        <dbReference type="EMBL" id="KAJ7031203.1"/>
    </source>
</evidence>
<keyword evidence="1" id="KW-0472">Membrane</keyword>